<evidence type="ECO:0000256" key="1">
    <source>
        <dbReference type="SAM" id="MobiDB-lite"/>
    </source>
</evidence>
<dbReference type="EMBL" id="NHTK01001094">
    <property type="protein sequence ID" value="PPR03165.1"/>
    <property type="molecule type" value="Genomic_DNA"/>
</dbReference>
<keyword evidence="4" id="KW-1185">Reference proteome</keyword>
<keyword evidence="2" id="KW-1133">Transmembrane helix</keyword>
<dbReference type="AlphaFoldDB" id="A0A409YJJ5"/>
<feature type="non-terminal residue" evidence="3">
    <location>
        <position position="1"/>
    </location>
</feature>
<dbReference type="Proteomes" id="UP000284842">
    <property type="component" value="Unassembled WGS sequence"/>
</dbReference>
<evidence type="ECO:0000313" key="3">
    <source>
        <dbReference type="EMBL" id="PPR03165.1"/>
    </source>
</evidence>
<reference evidence="3 4" key="1">
    <citation type="journal article" date="2018" name="Evol. Lett.">
        <title>Horizontal gene cluster transfer increased hallucinogenic mushroom diversity.</title>
        <authorList>
            <person name="Reynolds H.T."/>
            <person name="Vijayakumar V."/>
            <person name="Gluck-Thaler E."/>
            <person name="Korotkin H.B."/>
            <person name="Matheny P.B."/>
            <person name="Slot J.C."/>
        </authorList>
    </citation>
    <scope>NUCLEOTIDE SEQUENCE [LARGE SCALE GENOMIC DNA]</scope>
    <source>
        <strain evidence="3 4">2629</strain>
    </source>
</reference>
<feature type="compositionally biased region" description="Low complexity" evidence="1">
    <location>
        <begin position="28"/>
        <end position="45"/>
    </location>
</feature>
<feature type="region of interest" description="Disordered" evidence="1">
    <location>
        <begin position="1"/>
        <end position="101"/>
    </location>
</feature>
<feature type="compositionally biased region" description="Polar residues" evidence="1">
    <location>
        <begin position="46"/>
        <end position="67"/>
    </location>
</feature>
<keyword evidence="2" id="KW-0472">Membrane</keyword>
<feature type="transmembrane region" description="Helical" evidence="2">
    <location>
        <begin position="100"/>
        <end position="124"/>
    </location>
</feature>
<dbReference type="InParanoid" id="A0A409YJJ5"/>
<gene>
    <name evidence="3" type="ORF">CVT24_012768</name>
</gene>
<proteinExistence type="predicted"/>
<feature type="region of interest" description="Disordered" evidence="1">
    <location>
        <begin position="233"/>
        <end position="356"/>
    </location>
</feature>
<accession>A0A409YJJ5</accession>
<protein>
    <recommendedName>
        <fullName evidence="5">Mid2 domain-containing protein</fullName>
    </recommendedName>
</protein>
<comment type="caution">
    <text evidence="3">The sequence shown here is derived from an EMBL/GenBank/DDBJ whole genome shotgun (WGS) entry which is preliminary data.</text>
</comment>
<feature type="compositionally biased region" description="Pro residues" evidence="1">
    <location>
        <begin position="1"/>
        <end position="27"/>
    </location>
</feature>
<evidence type="ECO:0008006" key="5">
    <source>
        <dbReference type="Google" id="ProtNLM"/>
    </source>
</evidence>
<feature type="compositionally biased region" description="Low complexity" evidence="1">
    <location>
        <begin position="239"/>
        <end position="264"/>
    </location>
</feature>
<sequence>PPPPPTTSDPTTPARPPPTNTGRPPPTSASNSSPTSNTRTSSPTSLATTSDDQTRTLPGQLTITHTVTGPSTPPPDPGSQTLDDDAVSDPQGEKKKSTPIGAIVGGVGGGILFIAILCALYFFCVVRRRRKRDQGTMDIVPPTAVSPFFDNPPYGDYSRTGAISPPMSHQMTGTGVSFVSHSNSSPYNPFADGSERMTERTVSPSGVSAQYAGSVVTDPPIQVGAYQDHRSIAKSHHPTPSFTTTLSNTNSNSNSNGHSNSTFSPPSSLPNTEPHRLPPHMTAVSSNPFQPLRRGHNDAGESSSQLAVRNSYDVGVENDDDMQSMRTSTRLSRGGILPPPYDPDTAPPMPLRPEKS</sequence>
<evidence type="ECO:0000313" key="4">
    <source>
        <dbReference type="Proteomes" id="UP000284842"/>
    </source>
</evidence>
<evidence type="ECO:0000256" key="2">
    <source>
        <dbReference type="SAM" id="Phobius"/>
    </source>
</evidence>
<organism evidence="3 4">
    <name type="scientific">Panaeolus cyanescens</name>
    <dbReference type="NCBI Taxonomy" id="181874"/>
    <lineage>
        <taxon>Eukaryota</taxon>
        <taxon>Fungi</taxon>
        <taxon>Dikarya</taxon>
        <taxon>Basidiomycota</taxon>
        <taxon>Agaricomycotina</taxon>
        <taxon>Agaricomycetes</taxon>
        <taxon>Agaricomycetidae</taxon>
        <taxon>Agaricales</taxon>
        <taxon>Agaricineae</taxon>
        <taxon>Galeropsidaceae</taxon>
        <taxon>Panaeolus</taxon>
    </lineage>
</organism>
<name>A0A409YJJ5_9AGAR</name>
<keyword evidence="2" id="KW-0812">Transmembrane</keyword>
<feature type="compositionally biased region" description="Pro residues" evidence="1">
    <location>
        <begin position="337"/>
        <end position="356"/>
    </location>
</feature>
<dbReference type="OrthoDB" id="10626882at2759"/>